<dbReference type="EMBL" id="UYSU01045250">
    <property type="protein sequence ID" value="VDM05151.1"/>
    <property type="molecule type" value="Genomic_DNA"/>
</dbReference>
<reference evidence="3" key="1">
    <citation type="submission" date="2016-06" db="UniProtKB">
        <authorList>
            <consortium name="WormBaseParasite"/>
        </authorList>
    </citation>
    <scope>IDENTIFICATION</scope>
</reference>
<name>A0A183TQL7_SCHSO</name>
<evidence type="ECO:0000313" key="1">
    <source>
        <dbReference type="EMBL" id="VDM05151.1"/>
    </source>
</evidence>
<dbReference type="WBParaSite" id="SSLN_0001947901-mRNA-1">
    <property type="protein sequence ID" value="SSLN_0001947901-mRNA-1"/>
    <property type="gene ID" value="SSLN_0001947901"/>
</dbReference>
<protein>
    <submittedName>
        <fullName evidence="3">CUB domain-containing protein</fullName>
    </submittedName>
</protein>
<dbReference type="Proteomes" id="UP000275846">
    <property type="component" value="Unassembled WGS sequence"/>
</dbReference>
<evidence type="ECO:0000313" key="3">
    <source>
        <dbReference type="WBParaSite" id="SSLN_0001947901-mRNA-1"/>
    </source>
</evidence>
<proteinExistence type="predicted"/>
<keyword evidence="2" id="KW-1185">Reference proteome</keyword>
<dbReference type="OrthoDB" id="6285180at2759"/>
<reference evidence="1 2" key="2">
    <citation type="submission" date="2018-11" db="EMBL/GenBank/DDBJ databases">
        <authorList>
            <consortium name="Pathogen Informatics"/>
        </authorList>
    </citation>
    <scope>NUCLEOTIDE SEQUENCE [LARGE SCALE GENOMIC DNA]</scope>
    <source>
        <strain evidence="1 2">NST_G2</strain>
    </source>
</reference>
<accession>A0A183TQL7</accession>
<evidence type="ECO:0000313" key="2">
    <source>
        <dbReference type="Proteomes" id="UP000275846"/>
    </source>
</evidence>
<dbReference type="AlphaFoldDB" id="A0A183TQL7"/>
<gene>
    <name evidence="1" type="ORF">SSLN_LOCUS18765</name>
</gene>
<organism evidence="3">
    <name type="scientific">Schistocephalus solidus</name>
    <name type="common">Tapeworm</name>
    <dbReference type="NCBI Taxonomy" id="70667"/>
    <lineage>
        <taxon>Eukaryota</taxon>
        <taxon>Metazoa</taxon>
        <taxon>Spiralia</taxon>
        <taxon>Lophotrochozoa</taxon>
        <taxon>Platyhelminthes</taxon>
        <taxon>Cestoda</taxon>
        <taxon>Eucestoda</taxon>
        <taxon>Diphyllobothriidea</taxon>
        <taxon>Diphyllobothriidae</taxon>
        <taxon>Schistocephalus</taxon>
    </lineage>
</organism>
<sequence length="179" mass="19342">MRHAVVLVDEYTLRDSDWSLASVGGGNGAPQGATHCLHIRLPSLLTAGRVFIELETVAHGRLRCPEAFVAVADSSVPGRSFYSARGTGQAMGESEDCYILSTGGPSFIHNAQPPSTPELMCHADGLWDKCVPLKQPKHATHLNESTRPNAAFIFSTGCTPDSWISLLRQVYLVNSHQSI</sequence>